<comment type="caution">
    <text evidence="5">The sequence shown here is derived from an EMBL/GenBank/DDBJ whole genome shotgun (WGS) entry which is preliminary data.</text>
</comment>
<feature type="domain" description="Tr-type G" evidence="4">
    <location>
        <begin position="1"/>
        <end position="115"/>
    </location>
</feature>
<dbReference type="PRINTS" id="PR00315">
    <property type="entry name" value="ELONGATNFCT"/>
</dbReference>
<dbReference type="Gene3D" id="3.40.50.300">
    <property type="entry name" value="P-loop containing nucleotide triphosphate hydrolases"/>
    <property type="match status" value="1"/>
</dbReference>
<dbReference type="SUPFAM" id="SSF52540">
    <property type="entry name" value="P-loop containing nucleoside triphosphate hydrolases"/>
    <property type="match status" value="1"/>
</dbReference>
<evidence type="ECO:0000256" key="1">
    <source>
        <dbReference type="ARBA" id="ARBA00022741"/>
    </source>
</evidence>
<proteinExistence type="predicted"/>
<feature type="non-terminal residue" evidence="5">
    <location>
        <position position="115"/>
    </location>
</feature>
<dbReference type="Proteomes" id="UP001597024">
    <property type="component" value="Unassembled WGS sequence"/>
</dbReference>
<evidence type="ECO:0000259" key="4">
    <source>
        <dbReference type="PROSITE" id="PS51722"/>
    </source>
</evidence>
<dbReference type="EMBL" id="JBHTHX010002765">
    <property type="protein sequence ID" value="MFD0890905.1"/>
    <property type="molecule type" value="Genomic_DNA"/>
</dbReference>
<keyword evidence="1" id="KW-0547">Nucleotide-binding</keyword>
<dbReference type="InterPro" id="IPR027417">
    <property type="entry name" value="P-loop_NTPase"/>
</dbReference>
<dbReference type="PANTHER" id="PTHR43261">
    <property type="entry name" value="TRANSLATION ELONGATION FACTOR G-RELATED"/>
    <property type="match status" value="1"/>
</dbReference>
<dbReference type="InterPro" id="IPR005225">
    <property type="entry name" value="Small_GTP-bd"/>
</dbReference>
<evidence type="ECO:0000256" key="2">
    <source>
        <dbReference type="ARBA" id="ARBA00022917"/>
    </source>
</evidence>
<gene>
    <name evidence="5" type="ORF">ACFQ08_40695</name>
</gene>
<dbReference type="PROSITE" id="PS51722">
    <property type="entry name" value="G_TR_2"/>
    <property type="match status" value="1"/>
</dbReference>
<evidence type="ECO:0000313" key="6">
    <source>
        <dbReference type="Proteomes" id="UP001597024"/>
    </source>
</evidence>
<protein>
    <submittedName>
        <fullName evidence="5">GTP-binding protein</fullName>
    </submittedName>
</protein>
<dbReference type="InterPro" id="IPR000795">
    <property type="entry name" value="T_Tr_GTP-bd_dom"/>
</dbReference>
<keyword evidence="2" id="KW-0648">Protein biosynthesis</keyword>
<dbReference type="InterPro" id="IPR031157">
    <property type="entry name" value="G_TR_CS"/>
</dbReference>
<sequence length="115" mass="11990">MPTVNIGLLAHVDAGKTSLTERLLFDTGAIGRLGSVDAGSTQTDSGDIERSRGITIRSAVAPFRVGDLQVNLIDTPGHADFVAEVERALGVLDGAVLLLSAVEGVQAHTRALMRV</sequence>
<evidence type="ECO:0000313" key="5">
    <source>
        <dbReference type="EMBL" id="MFD0890905.1"/>
    </source>
</evidence>
<reference evidence="6" key="1">
    <citation type="journal article" date="2019" name="Int. J. Syst. Evol. Microbiol.">
        <title>The Global Catalogue of Microorganisms (GCM) 10K type strain sequencing project: providing services to taxonomists for standard genome sequencing and annotation.</title>
        <authorList>
            <consortium name="The Broad Institute Genomics Platform"/>
            <consortium name="The Broad Institute Genome Sequencing Center for Infectious Disease"/>
            <person name="Wu L."/>
            <person name="Ma J."/>
        </authorList>
    </citation>
    <scope>NUCLEOTIDE SEQUENCE [LARGE SCALE GENOMIC DNA]</scope>
    <source>
        <strain evidence="6">CCUG 62974</strain>
    </source>
</reference>
<dbReference type="PROSITE" id="PS00301">
    <property type="entry name" value="G_TR_1"/>
    <property type="match status" value="1"/>
</dbReference>
<dbReference type="NCBIfam" id="TIGR00231">
    <property type="entry name" value="small_GTP"/>
    <property type="match status" value="1"/>
</dbReference>
<evidence type="ECO:0000256" key="3">
    <source>
        <dbReference type="ARBA" id="ARBA00023134"/>
    </source>
</evidence>
<dbReference type="PANTHER" id="PTHR43261:SF1">
    <property type="entry name" value="RIBOSOME-RELEASING FACTOR 2, MITOCHONDRIAL"/>
    <property type="match status" value="1"/>
</dbReference>
<name>A0ABW3E452_9ACTN</name>
<dbReference type="Pfam" id="PF00009">
    <property type="entry name" value="GTP_EFTU"/>
    <property type="match status" value="1"/>
</dbReference>
<accession>A0ABW3E452</accession>
<keyword evidence="6" id="KW-1185">Reference proteome</keyword>
<organism evidence="5 6">
    <name type="scientific">Streptosporangium algeriense</name>
    <dbReference type="NCBI Taxonomy" id="1682748"/>
    <lineage>
        <taxon>Bacteria</taxon>
        <taxon>Bacillati</taxon>
        <taxon>Actinomycetota</taxon>
        <taxon>Actinomycetes</taxon>
        <taxon>Streptosporangiales</taxon>
        <taxon>Streptosporangiaceae</taxon>
        <taxon>Streptosporangium</taxon>
    </lineage>
</organism>
<keyword evidence="3" id="KW-0342">GTP-binding</keyword>